<sequence length="180" mass="21196">MEMDLKALDIMEKFREWKTYLRARLRQIEEDNQHLLLCDDVENIPFWLALTQEVRADCIYGVDTLEVAYQDIVNMARKYPIDEVLDRQHDLSDEKDLIQHLQTYGARGEIFEIIGLVPYPLGARSHSIEQQLQADADQNSWCHWKSGRGRARSFRMPELDVGNVYSRQFKNPNNGYPCQY</sequence>
<name>A0A8J2K145_9HEXA</name>
<protein>
    <submittedName>
        <fullName evidence="1">Uncharacterized protein</fullName>
    </submittedName>
</protein>
<dbReference type="AlphaFoldDB" id="A0A8J2K145"/>
<accession>A0A8J2K145</accession>
<evidence type="ECO:0000313" key="1">
    <source>
        <dbReference type="EMBL" id="CAG7730167.1"/>
    </source>
</evidence>
<keyword evidence="2" id="KW-1185">Reference proteome</keyword>
<evidence type="ECO:0000313" key="2">
    <source>
        <dbReference type="Proteomes" id="UP000708208"/>
    </source>
</evidence>
<proteinExistence type="predicted"/>
<organism evidence="1 2">
    <name type="scientific">Allacma fusca</name>
    <dbReference type="NCBI Taxonomy" id="39272"/>
    <lineage>
        <taxon>Eukaryota</taxon>
        <taxon>Metazoa</taxon>
        <taxon>Ecdysozoa</taxon>
        <taxon>Arthropoda</taxon>
        <taxon>Hexapoda</taxon>
        <taxon>Collembola</taxon>
        <taxon>Symphypleona</taxon>
        <taxon>Sminthuridae</taxon>
        <taxon>Allacma</taxon>
    </lineage>
</organism>
<dbReference type="Proteomes" id="UP000708208">
    <property type="component" value="Unassembled WGS sequence"/>
</dbReference>
<gene>
    <name evidence="1" type="ORF">AFUS01_LOCUS18832</name>
</gene>
<dbReference type="EMBL" id="CAJVCH010190103">
    <property type="protein sequence ID" value="CAG7730167.1"/>
    <property type="molecule type" value="Genomic_DNA"/>
</dbReference>
<reference evidence="1" key="1">
    <citation type="submission" date="2021-06" db="EMBL/GenBank/DDBJ databases">
        <authorList>
            <person name="Hodson N. C."/>
            <person name="Mongue J. A."/>
            <person name="Jaron S. K."/>
        </authorList>
    </citation>
    <scope>NUCLEOTIDE SEQUENCE</scope>
</reference>
<comment type="caution">
    <text evidence="1">The sequence shown here is derived from an EMBL/GenBank/DDBJ whole genome shotgun (WGS) entry which is preliminary data.</text>
</comment>